<dbReference type="InterPro" id="IPR004201">
    <property type="entry name" value="Cdc48_dom2"/>
</dbReference>
<feature type="domain" description="AAA+ ATPase" evidence="5">
    <location>
        <begin position="208"/>
        <end position="339"/>
    </location>
</feature>
<dbReference type="GO" id="GO:0016887">
    <property type="term" value="F:ATP hydrolysis activity"/>
    <property type="evidence" value="ECO:0007669"/>
    <property type="project" value="InterPro"/>
</dbReference>
<evidence type="ECO:0000259" key="6">
    <source>
        <dbReference type="SMART" id="SM01072"/>
    </source>
</evidence>
<dbReference type="FunFam" id="1.10.8.60:FF:000178">
    <property type="entry name" value="CDC48/VCP homolog, AAA superfamily"/>
    <property type="match status" value="1"/>
</dbReference>
<keyword evidence="2" id="KW-0547">Nucleotide-binding</keyword>
<dbReference type="Gene3D" id="3.10.330.10">
    <property type="match status" value="1"/>
</dbReference>
<dbReference type="PANTHER" id="PTHR23077">
    <property type="entry name" value="AAA-FAMILY ATPASE"/>
    <property type="match status" value="1"/>
</dbReference>
<dbReference type="Pfam" id="PF02933">
    <property type="entry name" value="CDC48_2"/>
    <property type="match status" value="1"/>
</dbReference>
<keyword evidence="3" id="KW-0067">ATP-binding</keyword>
<evidence type="ECO:0000313" key="7">
    <source>
        <dbReference type="EMBL" id="KOX96495.1"/>
    </source>
</evidence>
<evidence type="ECO:0000259" key="5">
    <source>
        <dbReference type="SMART" id="SM00382"/>
    </source>
</evidence>
<dbReference type="STRING" id="1765655.AMR74_08630"/>
<dbReference type="InterPro" id="IPR029067">
    <property type="entry name" value="CDC48_domain_2-like_sf"/>
</dbReference>
<protein>
    <submittedName>
        <fullName evidence="7">AAA family ATPase</fullName>
    </submittedName>
</protein>
<dbReference type="SMART" id="SM00382">
    <property type="entry name" value="AAA"/>
    <property type="match status" value="2"/>
</dbReference>
<dbReference type="InterPro" id="IPR050168">
    <property type="entry name" value="AAA_ATPase_domain"/>
</dbReference>
<dbReference type="SMART" id="SM01072">
    <property type="entry name" value="CDC48_2"/>
    <property type="match status" value="1"/>
</dbReference>
<dbReference type="InterPro" id="IPR041569">
    <property type="entry name" value="AAA_lid_3"/>
</dbReference>
<dbReference type="FunFam" id="3.40.50.300:FF:000018">
    <property type="entry name" value="Cell division control 48"/>
    <property type="match status" value="1"/>
</dbReference>
<keyword evidence="1" id="KW-0677">Repeat</keyword>
<reference evidence="7 8" key="1">
    <citation type="submission" date="2015-08" db="EMBL/GenBank/DDBJ databases">
        <title>Genomes of Isolates from Cabo Rojo, PR.</title>
        <authorList>
            <person name="Sanchez-Nieves R.L."/>
            <person name="Montalvo-Rodriguez R."/>
        </authorList>
    </citation>
    <scope>NUCLEOTIDE SEQUENCE [LARGE SCALE GENOMIC DNA]</scope>
    <source>
        <strain evidence="7 8">5</strain>
    </source>
</reference>
<sequence>MSVRVPVREPPTSVPGDRIGLPRAVLDDLGIGRGDTVTVAGAHRVAAPVVAVDDGTRAVFLPERLRRTGGVEPGDTATVAVSDLPVASSVTLRLRQSVDVERSEDAIRRRLARRVVAVGDEVEVTRLGGALTLRFDVRDVAPASPAVVDDATEITVADDDADAAVVSERPGETGPGDGFVATATFERLRDAVATRFDAAEAFASAGHPTLGLLLHGPRGSGKTTLVEAVAAATDASLVRTSAARLRGERASDQSDGLDRVVDAVSAGEPTVVLLDDLEALGADDGGGSALADRLRSTVDELRDGDRTVVIGATTDPSAVPSALRRGGRFDREIGVEPLTTAERRDALEALCEGAPLAMDVDFEGVAARLNGYVFADLAVLVDAALERAVRRDGRTAIRLADFEAALDDVEPTGLREVTVEFPAVGWNEVGGLDDAKRELVRAVYWPLEYADRFAEMGIDPPSGVLLYGPPGTGKTLLARAAASLSDANFIPVNGPELLDKYVGASEQAVRDLFATARENAPAVIFFDEVDAISPKRRGDDTGAGERVVSQLLTELDGLEPLTDVVVIAATNRPDNIDEALLRPGRIEKAVETPLPDREARREILRIHAREMPVASGVDLDSLADRTAGYSGGDLAALVREAGLLAIEDAIVDDGPPADPTVGRDHFERALRETSPSTSDGRADAERVGRDSPAE</sequence>
<dbReference type="PATRIC" id="fig|1705389.3.peg.2492"/>
<accession>A0A0M9ARV6</accession>
<dbReference type="RefSeq" id="WP_053771666.1">
    <property type="nucleotide sequence ID" value="NZ_LIST01000003.1"/>
</dbReference>
<dbReference type="Proteomes" id="UP000037747">
    <property type="component" value="Unassembled WGS sequence"/>
</dbReference>
<dbReference type="Gene3D" id="3.40.50.300">
    <property type="entry name" value="P-loop containing nucleotide triphosphate hydrolases"/>
    <property type="match status" value="2"/>
</dbReference>
<evidence type="ECO:0000256" key="1">
    <source>
        <dbReference type="ARBA" id="ARBA00022737"/>
    </source>
</evidence>
<name>A0A0M9ARV6_9EURY</name>
<dbReference type="InterPro" id="IPR003959">
    <property type="entry name" value="ATPase_AAA_core"/>
</dbReference>
<dbReference type="Pfam" id="PF00004">
    <property type="entry name" value="AAA"/>
    <property type="match status" value="2"/>
</dbReference>
<feature type="compositionally biased region" description="Basic and acidic residues" evidence="4">
    <location>
        <begin position="680"/>
        <end position="694"/>
    </location>
</feature>
<dbReference type="SUPFAM" id="SSF52540">
    <property type="entry name" value="P-loop containing nucleoside triphosphate hydrolases"/>
    <property type="match status" value="2"/>
</dbReference>
<dbReference type="EMBL" id="LIST01000003">
    <property type="protein sequence ID" value="KOX96495.1"/>
    <property type="molecule type" value="Genomic_DNA"/>
</dbReference>
<dbReference type="InterPro" id="IPR003593">
    <property type="entry name" value="AAA+_ATPase"/>
</dbReference>
<dbReference type="PROSITE" id="PS00674">
    <property type="entry name" value="AAA"/>
    <property type="match status" value="1"/>
</dbReference>
<proteinExistence type="predicted"/>
<feature type="region of interest" description="Disordered" evidence="4">
    <location>
        <begin position="651"/>
        <end position="694"/>
    </location>
</feature>
<dbReference type="Pfam" id="PF17862">
    <property type="entry name" value="AAA_lid_3"/>
    <property type="match status" value="2"/>
</dbReference>
<dbReference type="InterPro" id="IPR003960">
    <property type="entry name" value="ATPase_AAA_CS"/>
</dbReference>
<dbReference type="InterPro" id="IPR027417">
    <property type="entry name" value="P-loop_NTPase"/>
</dbReference>
<evidence type="ECO:0000256" key="3">
    <source>
        <dbReference type="ARBA" id="ARBA00022840"/>
    </source>
</evidence>
<feature type="domain" description="CDC48" evidence="6">
    <location>
        <begin position="97"/>
        <end position="163"/>
    </location>
</feature>
<feature type="domain" description="AAA+ ATPase" evidence="5">
    <location>
        <begin position="460"/>
        <end position="596"/>
    </location>
</feature>
<dbReference type="GO" id="GO:0005524">
    <property type="term" value="F:ATP binding"/>
    <property type="evidence" value="ECO:0007669"/>
    <property type="project" value="UniProtKB-KW"/>
</dbReference>
<keyword evidence="8" id="KW-1185">Reference proteome</keyword>
<comment type="caution">
    <text evidence="7">The sequence shown here is derived from an EMBL/GenBank/DDBJ whole genome shotgun (WGS) entry which is preliminary data.</text>
</comment>
<organism evidence="7 8">
    <name type="scientific">Halorubrum tropicale</name>
    <dbReference type="NCBI Taxonomy" id="1765655"/>
    <lineage>
        <taxon>Archaea</taxon>
        <taxon>Methanobacteriati</taxon>
        <taxon>Methanobacteriota</taxon>
        <taxon>Stenosarchaea group</taxon>
        <taxon>Halobacteria</taxon>
        <taxon>Halobacteriales</taxon>
        <taxon>Haloferacaceae</taxon>
        <taxon>Halorubrum</taxon>
    </lineage>
</organism>
<dbReference type="PANTHER" id="PTHR23077:SF171">
    <property type="entry name" value="NUCLEAR VALOSIN-CONTAINING PROTEIN-LIKE"/>
    <property type="match status" value="1"/>
</dbReference>
<evidence type="ECO:0000313" key="8">
    <source>
        <dbReference type="Proteomes" id="UP000037747"/>
    </source>
</evidence>
<evidence type="ECO:0000256" key="4">
    <source>
        <dbReference type="SAM" id="MobiDB-lite"/>
    </source>
</evidence>
<dbReference type="Gene3D" id="1.10.8.60">
    <property type="match status" value="2"/>
</dbReference>
<evidence type="ECO:0000256" key="2">
    <source>
        <dbReference type="ARBA" id="ARBA00022741"/>
    </source>
</evidence>
<gene>
    <name evidence="7" type="ORF">AMR74_08630</name>
</gene>
<dbReference type="OrthoDB" id="330101at2157"/>
<feature type="compositionally biased region" description="Basic and acidic residues" evidence="4">
    <location>
        <begin position="661"/>
        <end position="671"/>
    </location>
</feature>
<dbReference type="SUPFAM" id="SSF54585">
    <property type="entry name" value="Cdc48 domain 2-like"/>
    <property type="match status" value="1"/>
</dbReference>
<dbReference type="AlphaFoldDB" id="A0A0M9ARV6"/>